<keyword evidence="5" id="KW-1133">Transmembrane helix</keyword>
<dbReference type="GO" id="GO:0022857">
    <property type="term" value="F:transmembrane transporter activity"/>
    <property type="evidence" value="ECO:0007669"/>
    <property type="project" value="InterPro"/>
</dbReference>
<keyword evidence="6" id="KW-0472">Membrane</keyword>
<keyword evidence="3" id="KW-1003">Cell membrane</keyword>
<dbReference type="PANTHER" id="PTHR30558">
    <property type="entry name" value="EXBD MEMBRANE COMPONENT OF PMF-DRIVEN MACROMOLECULE IMPORT SYSTEM"/>
    <property type="match status" value="1"/>
</dbReference>
<evidence type="ECO:0000256" key="4">
    <source>
        <dbReference type="ARBA" id="ARBA00022692"/>
    </source>
</evidence>
<gene>
    <name evidence="8" type="ORF">CCAX7_38600</name>
</gene>
<proteinExistence type="inferred from homology"/>
<evidence type="ECO:0000256" key="7">
    <source>
        <dbReference type="RuleBase" id="RU003879"/>
    </source>
</evidence>
<keyword evidence="7" id="KW-0653">Protein transport</keyword>
<evidence type="ECO:0000256" key="3">
    <source>
        <dbReference type="ARBA" id="ARBA00022475"/>
    </source>
</evidence>
<dbReference type="GO" id="GO:0005886">
    <property type="term" value="C:plasma membrane"/>
    <property type="evidence" value="ECO:0007669"/>
    <property type="project" value="UniProtKB-SubCell"/>
</dbReference>
<evidence type="ECO:0000256" key="5">
    <source>
        <dbReference type="ARBA" id="ARBA00022989"/>
    </source>
</evidence>
<reference evidence="8 9" key="1">
    <citation type="journal article" date="2019" name="Int. J. Syst. Evol. Microbiol.">
        <title>Capsulimonas corticalis gen. nov., sp. nov., an aerobic capsulated bacterium, of a novel bacterial order, Capsulimonadales ord. nov., of the class Armatimonadia of the phylum Armatimonadetes.</title>
        <authorList>
            <person name="Li J."/>
            <person name="Kudo C."/>
            <person name="Tonouchi A."/>
        </authorList>
    </citation>
    <scope>NUCLEOTIDE SEQUENCE [LARGE SCALE GENOMIC DNA]</scope>
    <source>
        <strain evidence="8 9">AX-7</strain>
    </source>
</reference>
<dbReference type="KEGG" id="ccot:CCAX7_38600"/>
<dbReference type="Pfam" id="PF02472">
    <property type="entry name" value="ExbD"/>
    <property type="match status" value="1"/>
</dbReference>
<dbReference type="RefSeq" id="WP_165864688.1">
    <property type="nucleotide sequence ID" value="NZ_AP025739.1"/>
</dbReference>
<comment type="similarity">
    <text evidence="2 7">Belongs to the ExbD/TolR family.</text>
</comment>
<protein>
    <submittedName>
        <fullName evidence="8">Biopolymer transporter ExbD</fullName>
    </submittedName>
</protein>
<evidence type="ECO:0000313" key="8">
    <source>
        <dbReference type="EMBL" id="BDI31809.1"/>
    </source>
</evidence>
<organism evidence="8 9">
    <name type="scientific">Capsulimonas corticalis</name>
    <dbReference type="NCBI Taxonomy" id="2219043"/>
    <lineage>
        <taxon>Bacteria</taxon>
        <taxon>Bacillati</taxon>
        <taxon>Armatimonadota</taxon>
        <taxon>Armatimonadia</taxon>
        <taxon>Capsulimonadales</taxon>
        <taxon>Capsulimonadaceae</taxon>
        <taxon>Capsulimonas</taxon>
    </lineage>
</organism>
<keyword evidence="9" id="KW-1185">Reference proteome</keyword>
<evidence type="ECO:0000313" key="9">
    <source>
        <dbReference type="Proteomes" id="UP000287394"/>
    </source>
</evidence>
<accession>A0A402D6U6</accession>
<sequence length="141" mass="15533">MKLPRKEMKRARIEIIPMIDTIFFLLVFFMIASLAMIPMSAHHVDLPSSATASLKPLEKAVVTISKEGDYYIDQKKLAGVGEIKPVVASRLAQNPSLVVVINCDKSQQIAKFTQAFDLIKQANAQNVMVATDPQSPLEAAH</sequence>
<keyword evidence="4 7" id="KW-0812">Transmembrane</keyword>
<dbReference type="InterPro" id="IPR003400">
    <property type="entry name" value="ExbD"/>
</dbReference>
<evidence type="ECO:0000256" key="2">
    <source>
        <dbReference type="ARBA" id="ARBA00005811"/>
    </source>
</evidence>
<dbReference type="GO" id="GO:0015031">
    <property type="term" value="P:protein transport"/>
    <property type="evidence" value="ECO:0007669"/>
    <property type="project" value="UniProtKB-KW"/>
</dbReference>
<evidence type="ECO:0000256" key="1">
    <source>
        <dbReference type="ARBA" id="ARBA00004162"/>
    </source>
</evidence>
<name>A0A402D6U6_9BACT</name>
<dbReference type="AlphaFoldDB" id="A0A402D6U6"/>
<comment type="subcellular location">
    <subcellularLocation>
        <location evidence="1">Cell membrane</location>
        <topology evidence="1">Single-pass membrane protein</topology>
    </subcellularLocation>
    <subcellularLocation>
        <location evidence="7">Cell membrane</location>
        <topology evidence="7">Single-pass type II membrane protein</topology>
    </subcellularLocation>
</comment>
<dbReference type="Gene3D" id="3.30.420.270">
    <property type="match status" value="1"/>
</dbReference>
<dbReference type="EMBL" id="AP025739">
    <property type="protein sequence ID" value="BDI31809.1"/>
    <property type="molecule type" value="Genomic_DNA"/>
</dbReference>
<evidence type="ECO:0000256" key="6">
    <source>
        <dbReference type="ARBA" id="ARBA00023136"/>
    </source>
</evidence>
<keyword evidence="7" id="KW-0813">Transport</keyword>
<dbReference type="Proteomes" id="UP000287394">
    <property type="component" value="Chromosome"/>
</dbReference>